<organism evidence="1 2">
    <name type="scientific">Paenibacillus rhizovicinus</name>
    <dbReference type="NCBI Taxonomy" id="2704463"/>
    <lineage>
        <taxon>Bacteria</taxon>
        <taxon>Bacillati</taxon>
        <taxon>Bacillota</taxon>
        <taxon>Bacilli</taxon>
        <taxon>Bacillales</taxon>
        <taxon>Paenibacillaceae</taxon>
        <taxon>Paenibacillus</taxon>
    </lineage>
</organism>
<accession>A0A6C0P4X7</accession>
<dbReference type="EMBL" id="CP048286">
    <property type="protein sequence ID" value="QHW31722.1"/>
    <property type="molecule type" value="Genomic_DNA"/>
</dbReference>
<dbReference type="RefSeq" id="WP_162640528.1">
    <property type="nucleotide sequence ID" value="NZ_CP048286.1"/>
</dbReference>
<gene>
    <name evidence="1" type="ORF">GZH47_13325</name>
</gene>
<keyword evidence="2" id="KW-1185">Reference proteome</keyword>
<reference evidence="1 2" key="1">
    <citation type="submission" date="2020-02" db="EMBL/GenBank/DDBJ databases">
        <title>Paenibacillus sp. nov., isolated from rhizosphere soil of tomato.</title>
        <authorList>
            <person name="Weon H.-Y."/>
            <person name="Lee S.A."/>
        </authorList>
    </citation>
    <scope>NUCLEOTIDE SEQUENCE [LARGE SCALE GENOMIC DNA]</scope>
    <source>
        <strain evidence="1 2">14171R-81</strain>
    </source>
</reference>
<protein>
    <submittedName>
        <fullName evidence="1">Uncharacterized protein</fullName>
    </submittedName>
</protein>
<dbReference type="KEGG" id="prz:GZH47_13325"/>
<name>A0A6C0P4X7_9BACL</name>
<dbReference type="AlphaFoldDB" id="A0A6C0P4X7"/>
<proteinExistence type="predicted"/>
<dbReference type="Proteomes" id="UP000479114">
    <property type="component" value="Chromosome"/>
</dbReference>
<sequence>MNKEAKYGYISGYRDFGSGLDSVRGLVFAPRFRDSADDFGGSAQQNVIGCENQD</sequence>
<evidence type="ECO:0000313" key="2">
    <source>
        <dbReference type="Proteomes" id="UP000479114"/>
    </source>
</evidence>
<evidence type="ECO:0000313" key="1">
    <source>
        <dbReference type="EMBL" id="QHW31722.1"/>
    </source>
</evidence>